<evidence type="ECO:0000256" key="1">
    <source>
        <dbReference type="ARBA" id="ARBA00005234"/>
    </source>
</evidence>
<dbReference type="InterPro" id="IPR038765">
    <property type="entry name" value="Papain-like_cys_pep_sf"/>
</dbReference>
<keyword evidence="7" id="KW-1185">Reference proteome</keyword>
<accession>A0ABQ7LXS6</accession>
<keyword evidence="3" id="KW-0378">Hydrolase</keyword>
<feature type="compositionally biased region" description="Basic residues" evidence="4">
    <location>
        <begin position="10"/>
        <end position="20"/>
    </location>
</feature>
<reference evidence="6 7" key="1">
    <citation type="submission" date="2021-03" db="EMBL/GenBank/DDBJ databases">
        <authorList>
            <person name="King G.J."/>
            <person name="Bancroft I."/>
            <person name="Baten A."/>
            <person name="Bloomfield J."/>
            <person name="Borpatragohain P."/>
            <person name="He Z."/>
            <person name="Irish N."/>
            <person name="Irwin J."/>
            <person name="Liu K."/>
            <person name="Mauleon R.P."/>
            <person name="Moore J."/>
            <person name="Morris R."/>
            <person name="Ostergaard L."/>
            <person name="Wang B."/>
            <person name="Wells R."/>
        </authorList>
    </citation>
    <scope>NUCLEOTIDE SEQUENCE [LARGE SCALE GENOMIC DNA]</scope>
    <source>
        <strain evidence="6">R-o-18</strain>
        <tissue evidence="6">Leaf</tissue>
    </source>
</reference>
<protein>
    <recommendedName>
        <fullName evidence="5">Ubiquitin-like protease family profile domain-containing protein</fullName>
    </recommendedName>
</protein>
<dbReference type="PROSITE" id="PS50600">
    <property type="entry name" value="ULP_PROTEASE"/>
    <property type="match status" value="1"/>
</dbReference>
<name>A0ABQ7LXS6_BRACM</name>
<dbReference type="PANTHER" id="PTHR48449">
    <property type="entry name" value="DUF1985 DOMAIN-CONTAINING PROTEIN"/>
    <property type="match status" value="1"/>
</dbReference>
<dbReference type="Pfam" id="PF09331">
    <property type="entry name" value="DUF1985"/>
    <property type="match status" value="1"/>
</dbReference>
<keyword evidence="2" id="KW-0645">Protease</keyword>
<evidence type="ECO:0000313" key="7">
    <source>
        <dbReference type="Proteomes" id="UP000823674"/>
    </source>
</evidence>
<evidence type="ECO:0000256" key="4">
    <source>
        <dbReference type="SAM" id="MobiDB-lite"/>
    </source>
</evidence>
<feature type="compositionally biased region" description="Basic and acidic residues" evidence="4">
    <location>
        <begin position="418"/>
        <end position="429"/>
    </location>
</feature>
<organism evidence="6 7">
    <name type="scientific">Brassica rapa subsp. trilocularis</name>
    <dbReference type="NCBI Taxonomy" id="1813537"/>
    <lineage>
        <taxon>Eukaryota</taxon>
        <taxon>Viridiplantae</taxon>
        <taxon>Streptophyta</taxon>
        <taxon>Embryophyta</taxon>
        <taxon>Tracheophyta</taxon>
        <taxon>Spermatophyta</taxon>
        <taxon>Magnoliopsida</taxon>
        <taxon>eudicotyledons</taxon>
        <taxon>Gunneridae</taxon>
        <taxon>Pentapetalae</taxon>
        <taxon>rosids</taxon>
        <taxon>malvids</taxon>
        <taxon>Brassicales</taxon>
        <taxon>Brassicaceae</taxon>
        <taxon>Brassiceae</taxon>
        <taxon>Brassica</taxon>
    </lineage>
</organism>
<dbReference type="EMBL" id="JADBGQ010000006">
    <property type="protein sequence ID" value="KAG5391373.1"/>
    <property type="molecule type" value="Genomic_DNA"/>
</dbReference>
<evidence type="ECO:0000259" key="5">
    <source>
        <dbReference type="PROSITE" id="PS50600"/>
    </source>
</evidence>
<dbReference type="InterPro" id="IPR015410">
    <property type="entry name" value="DUF1985"/>
</dbReference>
<comment type="similarity">
    <text evidence="1">Belongs to the peptidase C48 family.</text>
</comment>
<evidence type="ECO:0000256" key="3">
    <source>
        <dbReference type="ARBA" id="ARBA00022801"/>
    </source>
</evidence>
<proteinExistence type="inferred from homology"/>
<dbReference type="Pfam" id="PF02902">
    <property type="entry name" value="Peptidase_C48"/>
    <property type="match status" value="1"/>
</dbReference>
<dbReference type="SUPFAM" id="SSF54001">
    <property type="entry name" value="Cysteine proteinases"/>
    <property type="match status" value="1"/>
</dbReference>
<dbReference type="PANTHER" id="PTHR48449:SF1">
    <property type="entry name" value="DUF1985 DOMAIN-CONTAINING PROTEIN"/>
    <property type="match status" value="1"/>
</dbReference>
<gene>
    <name evidence="6" type="primary">A06g500120.1_BraROA</name>
    <name evidence="6" type="ORF">IGI04_021336</name>
</gene>
<dbReference type="Proteomes" id="UP000823674">
    <property type="component" value="Chromosome A06"/>
</dbReference>
<sequence length="971" mass="107554">MENDDGGQRGNRRKSLRHNKNVGVDVGGSISPRRSSRNRTTSPEEEATGRAKRLSKQPANEKDGCDEIAKRLPERLFATDRFPSERVNMYSTVDFLLWIRDVLRGTPEMELLLGSCFGGLFRIPARRLFAGKVVHSLMTRQVVTKKKYEMWPVFGGKPLRFSLVEFGEVTGLPCGEFEDGYRFDYQLQATDENYEFWGRQQTVKTVGFPLALQLVAFRCVPSLAAFVGGDDAVTIMQYPEPAMPQHAGLSVVHIRKAEHDPLLIVEPMMEISGDHDDRWGLWDDETYDKKVDYMVQLLKDGHIFEKENWLGGDALDPLFVYEEKPKSPKRKRNVAAQQEPIRKQRRISGFFRRGGSNSVDTEKFAALEGRVNECFVEVEKLKSVCEKQGRTIKILKQRLKATIQKKYRRSAIKVRGADAKRQAVDKDPDTTTSLAPEHNADVCGELDFPEGGNLDGFPGPDEQRGGRGVACLYKLKGSFLQAEHAENAPVEVTTDGISQVEQGCLDDLVGAVMRKAGVLSELGEAKGQGGVILLESIPSPPMVGMSDLSVAPTQAGVSCEDSAKRSGLVEEFMVVSGENKDKVEKPMVVDKVVAEFPVPAPVIMVASIPAAGLTGKPVGGSAAPPIVDEIDVDKNSDQEQEVVPNSTGEANIVVYNNKQLYTKALKDEIDGDKKSDQEQAVVPKSAGKANVVVRDDEIGSGDDLTDEDAAEVKEGSGTVVLSDSPTEVAPKHVPVADEEELAALLLAKSPLALQEMVPLNEDVDYPFFERVLQANPKAYDICQVAGLMHVDAGGRDLDNEFFLQLATPGVWVNSTLLVFTFVEQHMEVLMQYSERRYGFGVHLEGGMFLAPWFTAHMQGKGRSFKAARRKTGVAGDAKITNYLTRPRQRWGMEVDRLYTPMIWEGTHWVGLCISLTEWTIYVFDPYPQGKTMEQVEELLEPVSTMLPYVAKKACGPIVSVKRLLALYYVLE</sequence>
<dbReference type="Gene3D" id="3.40.395.10">
    <property type="entry name" value="Adenoviral Proteinase, Chain A"/>
    <property type="match status" value="1"/>
</dbReference>
<feature type="region of interest" description="Disordered" evidence="4">
    <location>
        <begin position="1"/>
        <end position="65"/>
    </location>
</feature>
<evidence type="ECO:0000256" key="2">
    <source>
        <dbReference type="ARBA" id="ARBA00022670"/>
    </source>
</evidence>
<evidence type="ECO:0000313" key="6">
    <source>
        <dbReference type="EMBL" id="KAG5391373.1"/>
    </source>
</evidence>
<feature type="region of interest" description="Disordered" evidence="4">
    <location>
        <begin position="418"/>
        <end position="438"/>
    </location>
</feature>
<feature type="domain" description="Ubiquitin-like protease family profile" evidence="5">
    <location>
        <begin position="795"/>
        <end position="965"/>
    </location>
</feature>
<comment type="caution">
    <text evidence="6">The sequence shown here is derived from an EMBL/GenBank/DDBJ whole genome shotgun (WGS) entry which is preliminary data.</text>
</comment>
<dbReference type="InterPro" id="IPR003653">
    <property type="entry name" value="Peptidase_C48_C"/>
</dbReference>